<keyword evidence="1" id="KW-0808">Transferase</keyword>
<dbReference type="CDD" id="cd16936">
    <property type="entry name" value="HATPase_RsbW-like"/>
    <property type="match status" value="1"/>
</dbReference>
<dbReference type="Pfam" id="PF13581">
    <property type="entry name" value="HATPase_c_2"/>
    <property type="match status" value="1"/>
</dbReference>
<organism evidence="3 4">
    <name type="scientific">Actinomadura alba</name>
    <dbReference type="NCBI Taxonomy" id="406431"/>
    <lineage>
        <taxon>Bacteria</taxon>
        <taxon>Bacillati</taxon>
        <taxon>Actinomycetota</taxon>
        <taxon>Actinomycetes</taxon>
        <taxon>Streptosporangiales</taxon>
        <taxon>Thermomonosporaceae</taxon>
        <taxon>Actinomadura</taxon>
    </lineage>
</organism>
<sequence length="175" mass="19010">MDARDAWPDLPAFSSGSPFEFLSRYGRTAGWSDAVASGGFLGEIVLAATPAAVRPARSYVRELVGEYFATDRSRLGDLELLTSEAMTNSLMHAKPRRDGTLMLSALHIDRLVRVGVTDGGSRHEEPRAADDPHAVNGWGLHLIEALATGYGTHRNLDGTATFWFGAVISERWKAP</sequence>
<dbReference type="PANTHER" id="PTHR35526">
    <property type="entry name" value="ANTI-SIGMA-F FACTOR RSBW-RELATED"/>
    <property type="match status" value="1"/>
</dbReference>
<dbReference type="InterPro" id="IPR050267">
    <property type="entry name" value="Anti-sigma-factor_SerPK"/>
</dbReference>
<evidence type="ECO:0000259" key="2">
    <source>
        <dbReference type="Pfam" id="PF13581"/>
    </source>
</evidence>
<gene>
    <name evidence="3" type="ORF">HKK74_20850</name>
</gene>
<comment type="caution">
    <text evidence="3">The sequence shown here is derived from an EMBL/GenBank/DDBJ whole genome shotgun (WGS) entry which is preliminary data.</text>
</comment>
<keyword evidence="1" id="KW-0723">Serine/threonine-protein kinase</keyword>
<evidence type="ECO:0000256" key="1">
    <source>
        <dbReference type="ARBA" id="ARBA00022527"/>
    </source>
</evidence>
<keyword evidence="1" id="KW-0418">Kinase</keyword>
<evidence type="ECO:0000313" key="3">
    <source>
        <dbReference type="EMBL" id="MBC6467924.1"/>
    </source>
</evidence>
<dbReference type="InterPro" id="IPR003594">
    <property type="entry name" value="HATPase_dom"/>
</dbReference>
<dbReference type="SUPFAM" id="SSF55874">
    <property type="entry name" value="ATPase domain of HSP90 chaperone/DNA topoisomerase II/histidine kinase"/>
    <property type="match status" value="1"/>
</dbReference>
<proteinExistence type="predicted"/>
<evidence type="ECO:0000313" key="4">
    <source>
        <dbReference type="Proteomes" id="UP000805614"/>
    </source>
</evidence>
<keyword evidence="3" id="KW-0067">ATP-binding</keyword>
<dbReference type="EMBL" id="JABVEC010000015">
    <property type="protein sequence ID" value="MBC6467924.1"/>
    <property type="molecule type" value="Genomic_DNA"/>
</dbReference>
<keyword evidence="4" id="KW-1185">Reference proteome</keyword>
<dbReference type="RefSeq" id="WP_187244924.1">
    <property type="nucleotide sequence ID" value="NZ_BAAAOK010000001.1"/>
</dbReference>
<dbReference type="PANTHER" id="PTHR35526:SF3">
    <property type="entry name" value="ANTI-SIGMA-F FACTOR RSBW"/>
    <property type="match status" value="1"/>
</dbReference>
<reference evidence="3 4" key="1">
    <citation type="submission" date="2020-06" db="EMBL/GenBank/DDBJ databases">
        <title>Actinomadura xiongansis sp. nov., isolated from soil of Baiyangdian.</title>
        <authorList>
            <person name="Zhang X."/>
        </authorList>
    </citation>
    <scope>NUCLEOTIDE SEQUENCE [LARGE SCALE GENOMIC DNA]</scope>
    <source>
        <strain evidence="3 4">HBUM206468</strain>
    </source>
</reference>
<protein>
    <submittedName>
        <fullName evidence="3">ATP-binding protein</fullName>
    </submittedName>
</protein>
<feature type="domain" description="Histidine kinase/HSP90-like ATPase" evidence="2">
    <location>
        <begin position="47"/>
        <end position="158"/>
    </location>
</feature>
<name>A0ABR7LTM6_9ACTN</name>
<dbReference type="InterPro" id="IPR036890">
    <property type="entry name" value="HATPase_C_sf"/>
</dbReference>
<dbReference type="GO" id="GO:0005524">
    <property type="term" value="F:ATP binding"/>
    <property type="evidence" value="ECO:0007669"/>
    <property type="project" value="UniProtKB-KW"/>
</dbReference>
<dbReference type="Gene3D" id="3.30.565.10">
    <property type="entry name" value="Histidine kinase-like ATPase, C-terminal domain"/>
    <property type="match status" value="1"/>
</dbReference>
<accession>A0ABR7LTM6</accession>
<dbReference type="Proteomes" id="UP000805614">
    <property type="component" value="Unassembled WGS sequence"/>
</dbReference>
<keyword evidence="3" id="KW-0547">Nucleotide-binding</keyword>